<protein>
    <submittedName>
        <fullName evidence="1">Uncharacterized protein</fullName>
    </submittedName>
</protein>
<proteinExistence type="predicted"/>
<name>A0AAV4V036_9ARAC</name>
<evidence type="ECO:0000313" key="1">
    <source>
        <dbReference type="EMBL" id="GIY63369.1"/>
    </source>
</evidence>
<sequence>MQTCKSKSQLRIILDILPGICIPPLRLIKTTVQREKKPNNGRYALDSIKHVLRKGIPDILLAEQSDEQTEKEPSCFFLHPLKSVSYDTHAHSRTLPRR</sequence>
<keyword evidence="2" id="KW-1185">Reference proteome</keyword>
<evidence type="ECO:0000313" key="2">
    <source>
        <dbReference type="Proteomes" id="UP001054837"/>
    </source>
</evidence>
<dbReference type="Proteomes" id="UP001054837">
    <property type="component" value="Unassembled WGS sequence"/>
</dbReference>
<dbReference type="EMBL" id="BPLQ01012170">
    <property type="protein sequence ID" value="GIY63369.1"/>
    <property type="molecule type" value="Genomic_DNA"/>
</dbReference>
<dbReference type="AlphaFoldDB" id="A0AAV4V036"/>
<organism evidence="1 2">
    <name type="scientific">Caerostris darwini</name>
    <dbReference type="NCBI Taxonomy" id="1538125"/>
    <lineage>
        <taxon>Eukaryota</taxon>
        <taxon>Metazoa</taxon>
        <taxon>Ecdysozoa</taxon>
        <taxon>Arthropoda</taxon>
        <taxon>Chelicerata</taxon>
        <taxon>Arachnida</taxon>
        <taxon>Araneae</taxon>
        <taxon>Araneomorphae</taxon>
        <taxon>Entelegynae</taxon>
        <taxon>Araneoidea</taxon>
        <taxon>Araneidae</taxon>
        <taxon>Caerostris</taxon>
    </lineage>
</organism>
<reference evidence="1 2" key="1">
    <citation type="submission" date="2021-06" db="EMBL/GenBank/DDBJ databases">
        <title>Caerostris darwini draft genome.</title>
        <authorList>
            <person name="Kono N."/>
            <person name="Arakawa K."/>
        </authorList>
    </citation>
    <scope>NUCLEOTIDE SEQUENCE [LARGE SCALE GENOMIC DNA]</scope>
</reference>
<accession>A0AAV4V036</accession>
<gene>
    <name evidence="1" type="ORF">CDAR_272771</name>
</gene>
<comment type="caution">
    <text evidence="1">The sequence shown here is derived from an EMBL/GenBank/DDBJ whole genome shotgun (WGS) entry which is preliminary data.</text>
</comment>